<dbReference type="InterPro" id="IPR036388">
    <property type="entry name" value="WH-like_DNA-bd_sf"/>
</dbReference>
<sequence>MEFSKLSAPTLKELFIREMESMILSGQLAVGERLPSERELAEQMQVSRAVVNGGISDLARKGFLHVKPRAGVYVADYRRTGTPETIRSIMEYNGGRLRPEEIRSILEIKLIFDQLAVEQAIPMLTEEGLAALEGLLAELERAQAPQAVAEAAFAFYHELTLLGSNTLIPLIYQAFRVPNLTLWAQFARRDGNRAIYENAARVFHAIRVRDIATARENIRATLTPLMEREEGRYR</sequence>
<dbReference type="GO" id="GO:0003677">
    <property type="term" value="F:DNA binding"/>
    <property type="evidence" value="ECO:0007669"/>
    <property type="project" value="UniProtKB-KW"/>
</dbReference>
<dbReference type="AlphaFoldDB" id="A0A212K5U1"/>
<keyword evidence="2" id="KW-0238">DNA-binding</keyword>
<keyword evidence="3" id="KW-0804">Transcription</keyword>
<dbReference type="SUPFAM" id="SSF46785">
    <property type="entry name" value="Winged helix' DNA-binding domain"/>
    <property type="match status" value="1"/>
</dbReference>
<reference evidence="5" key="1">
    <citation type="submission" date="2016-04" db="EMBL/GenBank/DDBJ databases">
        <authorList>
            <person name="Evans L.H."/>
            <person name="Alamgir A."/>
            <person name="Owens N."/>
            <person name="Weber N.D."/>
            <person name="Virtaneva K."/>
            <person name="Barbian K."/>
            <person name="Babar A."/>
            <person name="Rosenke K."/>
        </authorList>
    </citation>
    <scope>NUCLEOTIDE SEQUENCE</scope>
    <source>
        <strain evidence="5">86</strain>
    </source>
</reference>
<dbReference type="Pfam" id="PF00392">
    <property type="entry name" value="GntR"/>
    <property type="match status" value="1"/>
</dbReference>
<dbReference type="InterPro" id="IPR011711">
    <property type="entry name" value="GntR_C"/>
</dbReference>
<protein>
    <submittedName>
        <fullName evidence="5">Regulatory protein GntR HTH</fullName>
    </submittedName>
</protein>
<evidence type="ECO:0000256" key="1">
    <source>
        <dbReference type="ARBA" id="ARBA00023015"/>
    </source>
</evidence>
<evidence type="ECO:0000256" key="3">
    <source>
        <dbReference type="ARBA" id="ARBA00023163"/>
    </source>
</evidence>
<dbReference type="InterPro" id="IPR036390">
    <property type="entry name" value="WH_DNA-bd_sf"/>
</dbReference>
<evidence type="ECO:0000256" key="2">
    <source>
        <dbReference type="ARBA" id="ARBA00023125"/>
    </source>
</evidence>
<evidence type="ECO:0000259" key="4">
    <source>
        <dbReference type="PROSITE" id="PS50949"/>
    </source>
</evidence>
<gene>
    <name evidence="5" type="ORF">KL86CLO1_12242</name>
</gene>
<name>A0A212K5U1_9FIRM</name>
<dbReference type="Gene3D" id="1.20.120.530">
    <property type="entry name" value="GntR ligand-binding domain-like"/>
    <property type="match status" value="1"/>
</dbReference>
<dbReference type="PROSITE" id="PS50949">
    <property type="entry name" value="HTH_GNTR"/>
    <property type="match status" value="1"/>
</dbReference>
<dbReference type="InterPro" id="IPR008920">
    <property type="entry name" value="TF_FadR/GntR_C"/>
</dbReference>
<dbReference type="PRINTS" id="PR00035">
    <property type="entry name" value="HTHGNTR"/>
</dbReference>
<evidence type="ECO:0000313" key="5">
    <source>
        <dbReference type="EMBL" id="SBW07002.1"/>
    </source>
</evidence>
<feature type="domain" description="HTH gntR-type" evidence="4">
    <location>
        <begin position="9"/>
        <end position="77"/>
    </location>
</feature>
<proteinExistence type="predicted"/>
<dbReference type="CDD" id="cd07377">
    <property type="entry name" value="WHTH_GntR"/>
    <property type="match status" value="1"/>
</dbReference>
<keyword evidence="1" id="KW-0805">Transcription regulation</keyword>
<dbReference type="SMART" id="SM00345">
    <property type="entry name" value="HTH_GNTR"/>
    <property type="match status" value="1"/>
</dbReference>
<dbReference type="Pfam" id="PF07729">
    <property type="entry name" value="FCD"/>
    <property type="match status" value="1"/>
</dbReference>
<organism evidence="5">
    <name type="scientific">uncultured Eubacteriales bacterium</name>
    <dbReference type="NCBI Taxonomy" id="172733"/>
    <lineage>
        <taxon>Bacteria</taxon>
        <taxon>Bacillati</taxon>
        <taxon>Bacillota</taxon>
        <taxon>Clostridia</taxon>
        <taxon>Eubacteriales</taxon>
        <taxon>environmental samples</taxon>
    </lineage>
</organism>
<dbReference type="GO" id="GO:0003700">
    <property type="term" value="F:DNA-binding transcription factor activity"/>
    <property type="evidence" value="ECO:0007669"/>
    <property type="project" value="InterPro"/>
</dbReference>
<dbReference type="Gene3D" id="1.10.10.10">
    <property type="entry name" value="Winged helix-like DNA-binding domain superfamily/Winged helix DNA-binding domain"/>
    <property type="match status" value="1"/>
</dbReference>
<dbReference type="PANTHER" id="PTHR43537:SF5">
    <property type="entry name" value="UXU OPERON TRANSCRIPTIONAL REGULATOR"/>
    <property type="match status" value="1"/>
</dbReference>
<dbReference type="PANTHER" id="PTHR43537">
    <property type="entry name" value="TRANSCRIPTIONAL REGULATOR, GNTR FAMILY"/>
    <property type="match status" value="1"/>
</dbReference>
<dbReference type="SUPFAM" id="SSF48008">
    <property type="entry name" value="GntR ligand-binding domain-like"/>
    <property type="match status" value="1"/>
</dbReference>
<dbReference type="InterPro" id="IPR000524">
    <property type="entry name" value="Tscrpt_reg_HTH_GntR"/>
</dbReference>
<dbReference type="EMBL" id="FLUN01000001">
    <property type="protein sequence ID" value="SBW07002.1"/>
    <property type="molecule type" value="Genomic_DNA"/>
</dbReference>
<accession>A0A212K5U1</accession>